<dbReference type="PANTHER" id="PTHR10288">
    <property type="entry name" value="KH DOMAIN CONTAINING RNA BINDING PROTEIN"/>
    <property type="match status" value="1"/>
</dbReference>
<dbReference type="Proteomes" id="UP000316726">
    <property type="component" value="Chromosome 7"/>
</dbReference>
<dbReference type="InterPro" id="IPR004088">
    <property type="entry name" value="KH_dom_type_1"/>
</dbReference>
<reference evidence="5 6" key="1">
    <citation type="submission" date="2018-07" db="EMBL/GenBank/DDBJ databases">
        <title>The complete nuclear genome of the prasinophyte Chloropicon primus (CCMP1205).</title>
        <authorList>
            <person name="Pombert J.-F."/>
            <person name="Otis C."/>
            <person name="Turmel M."/>
            <person name="Lemieux C."/>
        </authorList>
    </citation>
    <scope>NUCLEOTIDE SEQUENCE [LARGE SCALE GENOMIC DNA]</scope>
    <source>
        <strain evidence="5 6">CCMP1205</strain>
    </source>
</reference>
<evidence type="ECO:0000313" key="5">
    <source>
        <dbReference type="EMBL" id="QDZ22356.1"/>
    </source>
</evidence>
<dbReference type="OrthoDB" id="5204190at2759"/>
<protein>
    <recommendedName>
        <fullName evidence="4">K Homology domain-containing protein</fullName>
    </recommendedName>
</protein>
<dbReference type="SUPFAM" id="SSF54791">
    <property type="entry name" value="Eukaryotic type KH-domain (KH-domain type I)"/>
    <property type="match status" value="1"/>
</dbReference>
<keyword evidence="6" id="KW-1185">Reference proteome</keyword>
<feature type="region of interest" description="Disordered" evidence="3">
    <location>
        <begin position="252"/>
        <end position="291"/>
    </location>
</feature>
<organism evidence="5 6">
    <name type="scientific">Chloropicon primus</name>
    <dbReference type="NCBI Taxonomy" id="1764295"/>
    <lineage>
        <taxon>Eukaryota</taxon>
        <taxon>Viridiplantae</taxon>
        <taxon>Chlorophyta</taxon>
        <taxon>Chloropicophyceae</taxon>
        <taxon>Chloropicales</taxon>
        <taxon>Chloropicaceae</taxon>
        <taxon>Chloropicon</taxon>
    </lineage>
</organism>
<dbReference type="EMBL" id="CP031040">
    <property type="protein sequence ID" value="QDZ22356.1"/>
    <property type="molecule type" value="Genomic_DNA"/>
</dbReference>
<dbReference type="CDD" id="cd00105">
    <property type="entry name" value="KH-I"/>
    <property type="match status" value="1"/>
</dbReference>
<keyword evidence="2" id="KW-0694">RNA-binding</keyword>
<evidence type="ECO:0000256" key="3">
    <source>
        <dbReference type="SAM" id="MobiDB-lite"/>
    </source>
</evidence>
<feature type="compositionally biased region" description="Basic residues" evidence="3">
    <location>
        <begin position="260"/>
        <end position="270"/>
    </location>
</feature>
<dbReference type="Pfam" id="PF00013">
    <property type="entry name" value="KH_1"/>
    <property type="match status" value="1"/>
</dbReference>
<evidence type="ECO:0000259" key="4">
    <source>
        <dbReference type="SMART" id="SM00322"/>
    </source>
</evidence>
<accession>A0A5B8MPF3</accession>
<dbReference type="InterPro" id="IPR004087">
    <property type="entry name" value="KH_dom"/>
</dbReference>
<evidence type="ECO:0000313" key="6">
    <source>
        <dbReference type="Proteomes" id="UP000316726"/>
    </source>
</evidence>
<dbReference type="InterPro" id="IPR036612">
    <property type="entry name" value="KH_dom_type_1_sf"/>
</dbReference>
<dbReference type="GO" id="GO:0003723">
    <property type="term" value="F:RNA binding"/>
    <property type="evidence" value="ECO:0007669"/>
    <property type="project" value="UniProtKB-UniRule"/>
</dbReference>
<keyword evidence="1" id="KW-0677">Repeat</keyword>
<dbReference type="AlphaFoldDB" id="A0A5B8MPF3"/>
<dbReference type="PROSITE" id="PS50084">
    <property type="entry name" value="KH_TYPE_1"/>
    <property type="match status" value="1"/>
</dbReference>
<feature type="domain" description="K Homology" evidence="4">
    <location>
        <begin position="153"/>
        <end position="223"/>
    </location>
</feature>
<dbReference type="SMART" id="SM00322">
    <property type="entry name" value="KH"/>
    <property type="match status" value="1"/>
</dbReference>
<evidence type="ECO:0000256" key="1">
    <source>
        <dbReference type="ARBA" id="ARBA00022737"/>
    </source>
</evidence>
<sequence length="390" mass="41736">MSFKDAVSGRPVGEACASWKNLNGGVAPAPPPTPVSVVVDLVASSGGPVKEKSSLLVALELKCVDVSQQECKSDSENGCTVLHGPYVFVEAKLHDVSSSTSTAGSALTSGANSSCSNFSGKPRQLRLNLDGGDVEEEEEASEYNFDYPATPHEKVSVELDCPQRFVGRLIGKRGSTIKRLEQTTGVSIQIDQNLPEGQPRRVKLSGHPSMIDEAEKVVREVINYGPPELNKKNVYKTTVNKIACETANKLNESPDFREKRPGRRAWRNPNHHYLGSPLSPPPPPPLADLGDYGAIASGSPGLFDQSSPLYGQGGPLPVPGLVPQPYFSPLPAAAALPGSVYMPGFPNMKPSFKVAATAALAANRFWSECRTATGEKFFLNQYTGELLTDM</sequence>
<proteinExistence type="predicted"/>
<name>A0A5B8MPF3_9CHLO</name>
<feature type="compositionally biased region" description="Low complexity" evidence="3">
    <location>
        <begin position="100"/>
        <end position="114"/>
    </location>
</feature>
<evidence type="ECO:0000256" key="2">
    <source>
        <dbReference type="PROSITE-ProRule" id="PRU00117"/>
    </source>
</evidence>
<feature type="region of interest" description="Disordered" evidence="3">
    <location>
        <begin position="100"/>
        <end position="126"/>
    </location>
</feature>
<dbReference type="Gene3D" id="3.30.1370.10">
    <property type="entry name" value="K Homology domain, type 1"/>
    <property type="match status" value="1"/>
</dbReference>
<gene>
    <name evidence="5" type="ORF">A3770_07p48740</name>
</gene>